<comment type="caution">
    <text evidence="1">The sequence shown here is derived from an EMBL/GenBank/DDBJ whole genome shotgun (WGS) entry which is preliminary data.</text>
</comment>
<proteinExistence type="predicted"/>
<reference evidence="1 2" key="1">
    <citation type="journal article" date="2020" name="Nat. Commun.">
        <title>Genome of Tripterygium wilfordii and identification of cytochrome P450 involved in triptolide biosynthesis.</title>
        <authorList>
            <person name="Tu L."/>
            <person name="Su P."/>
            <person name="Zhang Z."/>
            <person name="Gao L."/>
            <person name="Wang J."/>
            <person name="Hu T."/>
            <person name="Zhou J."/>
            <person name="Zhang Y."/>
            <person name="Zhao Y."/>
            <person name="Liu Y."/>
            <person name="Song Y."/>
            <person name="Tong Y."/>
            <person name="Lu Y."/>
            <person name="Yang J."/>
            <person name="Xu C."/>
            <person name="Jia M."/>
            <person name="Peters R.J."/>
            <person name="Huang L."/>
            <person name="Gao W."/>
        </authorList>
    </citation>
    <scope>NUCLEOTIDE SEQUENCE [LARGE SCALE GENOMIC DNA]</scope>
    <source>
        <strain evidence="2">cv. XIE 37</strain>
        <tissue evidence="1">Leaf</tissue>
    </source>
</reference>
<dbReference type="Proteomes" id="UP000593562">
    <property type="component" value="Unassembled WGS sequence"/>
</dbReference>
<organism evidence="1 2">
    <name type="scientific">Tripterygium wilfordii</name>
    <name type="common">Thunder God vine</name>
    <dbReference type="NCBI Taxonomy" id="458696"/>
    <lineage>
        <taxon>Eukaryota</taxon>
        <taxon>Viridiplantae</taxon>
        <taxon>Streptophyta</taxon>
        <taxon>Embryophyta</taxon>
        <taxon>Tracheophyta</taxon>
        <taxon>Spermatophyta</taxon>
        <taxon>Magnoliopsida</taxon>
        <taxon>eudicotyledons</taxon>
        <taxon>Gunneridae</taxon>
        <taxon>Pentapetalae</taxon>
        <taxon>rosids</taxon>
        <taxon>fabids</taxon>
        <taxon>Celastrales</taxon>
        <taxon>Celastraceae</taxon>
        <taxon>Tripterygium</taxon>
    </lineage>
</organism>
<sequence>MALQWGHRRFHYLSIRNFQIFVHICISLRKTGLINQGSYTTLEIFRLQVGFPFYCCLHCQLVSPTQVIASDYIKIFVVQSGYKINLEVEIMLIVED</sequence>
<dbReference type="EMBL" id="JAAARO010000012">
    <property type="protein sequence ID" value="KAF5739798.1"/>
    <property type="molecule type" value="Genomic_DNA"/>
</dbReference>
<accession>A0A7J7D0I7</accession>
<dbReference type="AlphaFoldDB" id="A0A7J7D0I7"/>
<evidence type="ECO:0000313" key="1">
    <source>
        <dbReference type="EMBL" id="KAF5739798.1"/>
    </source>
</evidence>
<protein>
    <submittedName>
        <fullName evidence="1">Uncharacterized protein</fullName>
    </submittedName>
</protein>
<dbReference type="InParanoid" id="A0A7J7D0I7"/>
<keyword evidence="2" id="KW-1185">Reference proteome</keyword>
<evidence type="ECO:0000313" key="2">
    <source>
        <dbReference type="Proteomes" id="UP000593562"/>
    </source>
</evidence>
<name>A0A7J7D0I7_TRIWF</name>
<gene>
    <name evidence="1" type="ORF">HS088_TW12G01008</name>
</gene>